<keyword evidence="2" id="KW-0012">Acyltransferase</keyword>
<accession>A0ABM9Q597</accession>
<comment type="caution">
    <text evidence="4">The sequence shown here is derived from an EMBL/GenBank/DDBJ whole genome shotgun (WGS) entry which is preliminary data.</text>
</comment>
<sequence>MPVRASIEPLEWESQFFGIDSAIVRFSDTAAALDVAQLDVWSRVQAKVPAARSDLLDGLLSLGFQLVERWISRCRRLPRLVDDAQAITATLDDIPLLRDAAAQAFAMSRFRAPWYAPDASGRFYAQWVENAVKGAFDHECLILRTPQGALRGFVTLRQINEQEARIGLLAGRGAGEALMQAARQWCVARGLYTLRVATQAATAPRCVAILPAAATLKAPLIGYTGN</sequence>
<dbReference type="SUPFAM" id="SSF55729">
    <property type="entry name" value="Acyl-CoA N-acyltransferases (Nat)"/>
    <property type="match status" value="1"/>
</dbReference>
<evidence type="ECO:0000256" key="1">
    <source>
        <dbReference type="ARBA" id="ARBA00022679"/>
    </source>
</evidence>
<dbReference type="PANTHER" id="PTHR43877:SF2">
    <property type="entry name" value="AMINOALKYLPHOSPHONATE N-ACETYLTRANSFERASE-RELATED"/>
    <property type="match status" value="1"/>
</dbReference>
<proteinExistence type="predicted"/>
<evidence type="ECO:0000259" key="3">
    <source>
        <dbReference type="PROSITE" id="PS51186"/>
    </source>
</evidence>
<keyword evidence="5" id="KW-1185">Reference proteome</keyword>
<protein>
    <submittedName>
        <fullName evidence="4">Lipopolysaccharide biosynthesis protein RffC</fullName>
    </submittedName>
</protein>
<name>A0ABM9Q597_9ENTR</name>
<dbReference type="Gene3D" id="3.40.630.30">
    <property type="match status" value="1"/>
</dbReference>
<dbReference type="NCBIfam" id="NF008212">
    <property type="entry name" value="PRK10975.1"/>
    <property type="match status" value="1"/>
</dbReference>
<dbReference type="Pfam" id="PF00583">
    <property type="entry name" value="Acetyltransf_1"/>
    <property type="match status" value="1"/>
</dbReference>
<dbReference type="InterPro" id="IPR050832">
    <property type="entry name" value="Bact_Acetyltransf"/>
</dbReference>
<gene>
    <name evidence="4" type="ORF">BN134_1315</name>
</gene>
<feature type="domain" description="N-acetyltransferase" evidence="3">
    <location>
        <begin position="95"/>
        <end position="226"/>
    </location>
</feature>
<dbReference type="EMBL" id="CAKZ01000068">
    <property type="protein sequence ID" value="CCJ80597.1"/>
    <property type="molecule type" value="Genomic_DNA"/>
</dbReference>
<dbReference type="PANTHER" id="PTHR43877">
    <property type="entry name" value="AMINOALKYLPHOSPHONATE N-ACETYLTRANSFERASE-RELATED-RELATED"/>
    <property type="match status" value="1"/>
</dbReference>
<evidence type="ECO:0000313" key="5">
    <source>
        <dbReference type="Proteomes" id="UP000009342"/>
    </source>
</evidence>
<reference evidence="5" key="1">
    <citation type="journal article" date="2012" name="PLoS ONE">
        <title>Comparative analysis of genome sequences covering the seven cronobacter species.</title>
        <authorList>
            <person name="Joseph S."/>
            <person name="Desai P."/>
            <person name="Ji Y."/>
            <person name="Cummings C.A."/>
            <person name="Shih R."/>
            <person name="Degoricija L."/>
            <person name="Rico A."/>
            <person name="Brzoska P."/>
            <person name="Hamby S.E."/>
            <person name="Masood N."/>
            <person name="Hariri S."/>
            <person name="Sonbol H."/>
            <person name="Chuzhanova N."/>
            <person name="McClelland M."/>
            <person name="Furtado M.R."/>
            <person name="Forsythe S.J."/>
        </authorList>
    </citation>
    <scope>NUCLEOTIDE SEQUENCE [LARGE SCALE GENOMIC DNA]</scope>
    <source>
        <strain evidence="5">1210</strain>
    </source>
</reference>
<dbReference type="PROSITE" id="PS51186">
    <property type="entry name" value="GNAT"/>
    <property type="match status" value="1"/>
</dbReference>
<dbReference type="NCBIfam" id="TIGR02382">
    <property type="entry name" value="wecD_rffC"/>
    <property type="match status" value="1"/>
</dbReference>
<organism evidence="4 5">
    <name type="scientific">Cronobacter dublinensis 1210</name>
    <dbReference type="NCBI Taxonomy" id="1208656"/>
    <lineage>
        <taxon>Bacteria</taxon>
        <taxon>Pseudomonadati</taxon>
        <taxon>Pseudomonadota</taxon>
        <taxon>Gammaproteobacteria</taxon>
        <taxon>Enterobacterales</taxon>
        <taxon>Enterobacteriaceae</taxon>
        <taxon>Cronobacter</taxon>
    </lineage>
</organism>
<dbReference type="InterPro" id="IPR016181">
    <property type="entry name" value="Acyl_CoA_acyltransferase"/>
</dbReference>
<dbReference type="InterPro" id="IPR000182">
    <property type="entry name" value="GNAT_dom"/>
</dbReference>
<evidence type="ECO:0000256" key="2">
    <source>
        <dbReference type="ARBA" id="ARBA00023315"/>
    </source>
</evidence>
<keyword evidence="1" id="KW-0808">Transferase</keyword>
<dbReference type="Proteomes" id="UP000009342">
    <property type="component" value="Unassembled WGS sequence"/>
</dbReference>
<evidence type="ECO:0000313" key="4">
    <source>
        <dbReference type="EMBL" id="CCJ80597.1"/>
    </source>
</evidence>
<dbReference type="InterPro" id="IPR012752">
    <property type="entry name" value="AcTrfase_WecD"/>
</dbReference>